<sequence>MRTLLLSGNDFSGPIPKSISNISLLSILDLSKNRLSGPAGFYSRGAQMSSVNYPNLEVFWKNLIQNLPGKNLNLYTFLDLSNNQLSGEIPDTLGCLRNLKVLNMSHNKLSGRIPTTLGDMKNLESLDLSHNNLSGKIPQTFGKLLQLTNLELSNNKLTGSIPSGPQMDRMNNPNSYANNSGLCGMQIQVPCDKAFPEPKREKKPKESRSRETWFSWVMAGIGFPFGLLSTVLVFYVIGYFDVVPKCSQRRHVNCVCW</sequence>
<organism evidence="10 11">
    <name type="scientific">Hevea brasiliensis</name>
    <name type="common">Para rubber tree</name>
    <name type="synonym">Siphonia brasiliensis</name>
    <dbReference type="NCBI Taxonomy" id="3981"/>
    <lineage>
        <taxon>Eukaryota</taxon>
        <taxon>Viridiplantae</taxon>
        <taxon>Streptophyta</taxon>
        <taxon>Embryophyta</taxon>
        <taxon>Tracheophyta</taxon>
        <taxon>Spermatophyta</taxon>
        <taxon>Magnoliopsida</taxon>
        <taxon>eudicotyledons</taxon>
        <taxon>Gunneridae</taxon>
        <taxon>Pentapetalae</taxon>
        <taxon>rosids</taxon>
        <taxon>fabids</taxon>
        <taxon>Malpighiales</taxon>
        <taxon>Euphorbiaceae</taxon>
        <taxon>Crotonoideae</taxon>
        <taxon>Micrandreae</taxon>
        <taxon>Hevea</taxon>
    </lineage>
</organism>
<gene>
    <name evidence="10" type="ORF">GH714_006857</name>
</gene>
<evidence type="ECO:0000313" key="11">
    <source>
        <dbReference type="Proteomes" id="UP000467840"/>
    </source>
</evidence>
<keyword evidence="5" id="KW-0677">Repeat</keyword>
<keyword evidence="4 9" id="KW-0812">Transmembrane</keyword>
<dbReference type="FunFam" id="3.80.10.10:FF:000111">
    <property type="entry name" value="LRR receptor-like serine/threonine-protein kinase ERECTA"/>
    <property type="match status" value="1"/>
</dbReference>
<dbReference type="PRINTS" id="PR00019">
    <property type="entry name" value="LEURICHRPT"/>
</dbReference>
<comment type="subcellular location">
    <subcellularLocation>
        <location evidence="1">Membrane</location>
        <topology evidence="1">Single-pass membrane protein</topology>
    </subcellularLocation>
</comment>
<reference evidence="10 11" key="1">
    <citation type="journal article" date="2020" name="Mol. Plant">
        <title>The Chromosome-Based Rubber Tree Genome Provides New Insights into Spurge Genome Evolution and Rubber Biosynthesis.</title>
        <authorList>
            <person name="Liu J."/>
            <person name="Shi C."/>
            <person name="Shi C.C."/>
            <person name="Li W."/>
            <person name="Zhang Q.J."/>
            <person name="Zhang Y."/>
            <person name="Li K."/>
            <person name="Lu H.F."/>
            <person name="Shi C."/>
            <person name="Zhu S.T."/>
            <person name="Xiao Z.Y."/>
            <person name="Nan H."/>
            <person name="Yue Y."/>
            <person name="Zhu X.G."/>
            <person name="Wu Y."/>
            <person name="Hong X.N."/>
            <person name="Fan G.Y."/>
            <person name="Tong Y."/>
            <person name="Zhang D."/>
            <person name="Mao C.L."/>
            <person name="Liu Y.L."/>
            <person name="Hao S.J."/>
            <person name="Liu W.Q."/>
            <person name="Lv M.Q."/>
            <person name="Zhang H.B."/>
            <person name="Liu Y."/>
            <person name="Hu-Tang G.R."/>
            <person name="Wang J.P."/>
            <person name="Wang J.H."/>
            <person name="Sun Y.H."/>
            <person name="Ni S.B."/>
            <person name="Chen W.B."/>
            <person name="Zhang X.C."/>
            <person name="Jiao Y.N."/>
            <person name="Eichler E.E."/>
            <person name="Li G.H."/>
            <person name="Liu X."/>
            <person name="Gao L.Z."/>
        </authorList>
    </citation>
    <scope>NUCLEOTIDE SEQUENCE [LARGE SCALE GENOMIC DNA]</scope>
    <source>
        <strain evidence="11">cv. GT1</strain>
        <tissue evidence="10">Leaf</tissue>
    </source>
</reference>
<evidence type="ECO:0000256" key="4">
    <source>
        <dbReference type="ARBA" id="ARBA00022692"/>
    </source>
</evidence>
<dbReference type="Pfam" id="PF12799">
    <property type="entry name" value="LRR_4"/>
    <property type="match status" value="1"/>
</dbReference>
<dbReference type="Pfam" id="PF00560">
    <property type="entry name" value="LRR_1"/>
    <property type="match status" value="1"/>
</dbReference>
<evidence type="ECO:0000256" key="7">
    <source>
        <dbReference type="ARBA" id="ARBA00023136"/>
    </source>
</evidence>
<dbReference type="AlphaFoldDB" id="A0A6A6LYW9"/>
<evidence type="ECO:0000256" key="6">
    <source>
        <dbReference type="ARBA" id="ARBA00022989"/>
    </source>
</evidence>
<dbReference type="EMBL" id="JAAGAX010000008">
    <property type="protein sequence ID" value="KAF2305575.1"/>
    <property type="molecule type" value="Genomic_DNA"/>
</dbReference>
<dbReference type="InterPro" id="IPR032675">
    <property type="entry name" value="LRR_dom_sf"/>
</dbReference>
<name>A0A6A6LYW9_HEVBR</name>
<dbReference type="PANTHER" id="PTHR48065">
    <property type="entry name" value="OS10G0469600 PROTEIN"/>
    <property type="match status" value="1"/>
</dbReference>
<dbReference type="InterPro" id="IPR025875">
    <property type="entry name" value="Leu-rich_rpt_4"/>
</dbReference>
<feature type="transmembrane region" description="Helical" evidence="9">
    <location>
        <begin position="213"/>
        <end position="240"/>
    </location>
</feature>
<dbReference type="GO" id="GO:0016020">
    <property type="term" value="C:membrane"/>
    <property type="evidence" value="ECO:0007669"/>
    <property type="project" value="UniProtKB-SubCell"/>
</dbReference>
<evidence type="ECO:0000256" key="9">
    <source>
        <dbReference type="SAM" id="Phobius"/>
    </source>
</evidence>
<dbReference type="Gene3D" id="3.80.10.10">
    <property type="entry name" value="Ribonuclease Inhibitor"/>
    <property type="match status" value="1"/>
</dbReference>
<dbReference type="InterPro" id="IPR001611">
    <property type="entry name" value="Leu-rich_rpt"/>
</dbReference>
<evidence type="ECO:0000313" key="10">
    <source>
        <dbReference type="EMBL" id="KAF2305575.1"/>
    </source>
</evidence>
<accession>A0A6A6LYW9</accession>
<evidence type="ECO:0000256" key="3">
    <source>
        <dbReference type="ARBA" id="ARBA00022614"/>
    </source>
</evidence>
<comment type="similarity">
    <text evidence="2">Belongs to the RLP family.</text>
</comment>
<dbReference type="Proteomes" id="UP000467840">
    <property type="component" value="Chromosome 9"/>
</dbReference>
<dbReference type="PANTHER" id="PTHR48065:SF23">
    <property type="entry name" value="LEUCINE-RICH REPEAT-CONTAINING N-TERMINAL PLANT-TYPE DOMAIN-CONTAINING PROTEIN"/>
    <property type="match status" value="1"/>
</dbReference>
<keyword evidence="8" id="KW-0325">Glycoprotein</keyword>
<evidence type="ECO:0000256" key="8">
    <source>
        <dbReference type="ARBA" id="ARBA00023180"/>
    </source>
</evidence>
<protein>
    <recommendedName>
        <fullName evidence="12">Leucine-rich repeat-containing N-terminal plant-type domain-containing protein</fullName>
    </recommendedName>
</protein>
<comment type="caution">
    <text evidence="10">The sequence shown here is derived from an EMBL/GenBank/DDBJ whole genome shotgun (WGS) entry which is preliminary data.</text>
</comment>
<evidence type="ECO:0008006" key="12">
    <source>
        <dbReference type="Google" id="ProtNLM"/>
    </source>
</evidence>
<keyword evidence="3" id="KW-0433">Leucine-rich repeat</keyword>
<keyword evidence="11" id="KW-1185">Reference proteome</keyword>
<keyword evidence="7 9" id="KW-0472">Membrane</keyword>
<evidence type="ECO:0000256" key="1">
    <source>
        <dbReference type="ARBA" id="ARBA00004167"/>
    </source>
</evidence>
<dbReference type="PROSITE" id="PS51450">
    <property type="entry name" value="LRR"/>
    <property type="match status" value="1"/>
</dbReference>
<evidence type="ECO:0000256" key="5">
    <source>
        <dbReference type="ARBA" id="ARBA00022737"/>
    </source>
</evidence>
<dbReference type="SUPFAM" id="SSF52058">
    <property type="entry name" value="L domain-like"/>
    <property type="match status" value="1"/>
</dbReference>
<proteinExistence type="inferred from homology"/>
<keyword evidence="6 9" id="KW-1133">Transmembrane helix</keyword>
<evidence type="ECO:0000256" key="2">
    <source>
        <dbReference type="ARBA" id="ARBA00009592"/>
    </source>
</evidence>
<dbReference type="Pfam" id="PF13855">
    <property type="entry name" value="LRR_8"/>
    <property type="match status" value="1"/>
</dbReference>